<dbReference type="Proteomes" id="UP000076865">
    <property type="component" value="Plasmid pDSM15939_1"/>
</dbReference>
<accession>A0A160F6E6</accession>
<protein>
    <recommendedName>
        <fullName evidence="3">DUF669 domain-containing protein</fullName>
    </recommendedName>
</protein>
<geneLocation type="plasmid" evidence="2">
    <name>pdsm15939_1</name>
</geneLocation>
<proteinExistence type="predicted"/>
<dbReference type="KEGG" id="aamy:GFC30_3187"/>
<gene>
    <name evidence="1" type="ORF">GFC30_3187</name>
</gene>
<keyword evidence="2" id="KW-1185">Reference proteome</keyword>
<dbReference type="RefSeq" id="WP_066327883.1">
    <property type="nucleotide sequence ID" value="NZ_CP015439.1"/>
</dbReference>
<organism evidence="1 2">
    <name type="scientific">Anoxybacteroides amylolyticum</name>
    <dbReference type="NCBI Taxonomy" id="294699"/>
    <lineage>
        <taxon>Bacteria</taxon>
        <taxon>Bacillati</taxon>
        <taxon>Bacillota</taxon>
        <taxon>Bacilli</taxon>
        <taxon>Bacillales</taxon>
        <taxon>Anoxybacillaceae</taxon>
        <taxon>Anoxybacteroides</taxon>
    </lineage>
</organism>
<dbReference type="OrthoDB" id="1028010at2"/>
<reference evidence="1 2" key="1">
    <citation type="journal article" date="2006" name="Syst. Appl. Microbiol.">
        <title>Anoxybacillus amylolyticus sp. nov., a thermophilic amylase producing bacterium isolated from Mount Rittmann (Antarctica).</title>
        <authorList>
            <person name="Poli A."/>
            <person name="Esposito E."/>
            <person name="Lama L."/>
            <person name="Orlando P."/>
            <person name="Nicolaus G."/>
            <person name="de Appolonia F."/>
            <person name="Gambacorta A."/>
            <person name="Nicolaus B."/>
        </authorList>
    </citation>
    <scope>NUCLEOTIDE SEQUENCE [LARGE SCALE GENOMIC DNA]</scope>
    <source>
        <strain evidence="1 2">DSM 15939</strain>
        <plasmid evidence="2">Plasmid pdsm15939_1</plasmid>
    </source>
</reference>
<sequence length="157" mass="18225">MMNLKELAQKMLNEGFNPHQTNVDDNGYDNLPDGIYDAVLEDVQFRVNDKGTEWLSLTFSIINEGYENRKYFANYWLTEKQLEQNIKKLWGHAAQVFNVELTVDDIANIETAVVEKLQEALGTHVELELKTSRYKDKRTGEMKEFQNFKLASADIPF</sequence>
<keyword evidence="1" id="KW-0614">Plasmid</keyword>
<dbReference type="PATRIC" id="fig|294699.3.peg.3294"/>
<name>A0A160F6E6_9BACL</name>
<dbReference type="EMBL" id="CP015439">
    <property type="protein sequence ID" value="ANB62158.1"/>
    <property type="molecule type" value="Genomic_DNA"/>
</dbReference>
<evidence type="ECO:0000313" key="2">
    <source>
        <dbReference type="Proteomes" id="UP000076865"/>
    </source>
</evidence>
<evidence type="ECO:0008006" key="3">
    <source>
        <dbReference type="Google" id="ProtNLM"/>
    </source>
</evidence>
<evidence type="ECO:0000313" key="1">
    <source>
        <dbReference type="EMBL" id="ANB62158.1"/>
    </source>
</evidence>
<dbReference type="AlphaFoldDB" id="A0A160F6E6"/>